<proteinExistence type="predicted"/>
<sequence length="140" mass="16197">MENESAECLSDAISAFKLNNTSRDLIKIDNSHWCGVVFDYRFEHRGVVLFDPLQATKSKYLRRIRSTTEESVWRNMHTHAYQEGHKLTLTGRLKLWCCDAYVFRVLLEQHCHASKAEPSCDNISNAVIHVEVPVVDLFLM</sequence>
<dbReference type="AlphaFoldDB" id="A0A8T1TUY9"/>
<dbReference type="Proteomes" id="UP000688947">
    <property type="component" value="Unassembled WGS sequence"/>
</dbReference>
<evidence type="ECO:0000313" key="1">
    <source>
        <dbReference type="EMBL" id="KAG6946798.1"/>
    </source>
</evidence>
<organism evidence="1 2">
    <name type="scientific">Phytophthora cactorum</name>
    <dbReference type="NCBI Taxonomy" id="29920"/>
    <lineage>
        <taxon>Eukaryota</taxon>
        <taxon>Sar</taxon>
        <taxon>Stramenopiles</taxon>
        <taxon>Oomycota</taxon>
        <taxon>Peronosporomycetes</taxon>
        <taxon>Peronosporales</taxon>
        <taxon>Peronosporaceae</taxon>
        <taxon>Phytophthora</taxon>
    </lineage>
</organism>
<protein>
    <submittedName>
        <fullName evidence="1">Uncharacterized protein</fullName>
    </submittedName>
</protein>
<name>A0A8T1TUY9_9STRA</name>
<evidence type="ECO:0000313" key="2">
    <source>
        <dbReference type="Proteomes" id="UP000688947"/>
    </source>
</evidence>
<accession>A0A8T1TUY9</accession>
<gene>
    <name evidence="1" type="ORF">JG687_00016519</name>
</gene>
<reference evidence="1" key="1">
    <citation type="submission" date="2021-01" db="EMBL/GenBank/DDBJ databases">
        <title>Phytophthora aleatoria, a newly-described species from Pinus radiata is distinct from Phytophthora cactorum isolates based on comparative genomics.</title>
        <authorList>
            <person name="Mcdougal R."/>
            <person name="Panda P."/>
            <person name="Williams N."/>
            <person name="Studholme D.J."/>
        </authorList>
    </citation>
    <scope>NUCLEOTIDE SEQUENCE</scope>
    <source>
        <strain evidence="1">NZFS 3830</strain>
    </source>
</reference>
<dbReference type="EMBL" id="JAENGZ010001677">
    <property type="protein sequence ID" value="KAG6946798.1"/>
    <property type="molecule type" value="Genomic_DNA"/>
</dbReference>
<comment type="caution">
    <text evidence="1">The sequence shown here is derived from an EMBL/GenBank/DDBJ whole genome shotgun (WGS) entry which is preliminary data.</text>
</comment>